<feature type="transmembrane region" description="Helical" evidence="2">
    <location>
        <begin position="227"/>
        <end position="247"/>
    </location>
</feature>
<dbReference type="GO" id="GO:0016747">
    <property type="term" value="F:acyltransferase activity, transferring groups other than amino-acyl groups"/>
    <property type="evidence" value="ECO:0007669"/>
    <property type="project" value="InterPro"/>
</dbReference>
<dbReference type="PANTHER" id="PTHR23028:SF53">
    <property type="entry name" value="ACYL_TRANSF_3 DOMAIN-CONTAINING PROTEIN"/>
    <property type="match status" value="1"/>
</dbReference>
<evidence type="ECO:0000259" key="3">
    <source>
        <dbReference type="Pfam" id="PF01757"/>
    </source>
</evidence>
<evidence type="ECO:0000256" key="2">
    <source>
        <dbReference type="SAM" id="Phobius"/>
    </source>
</evidence>
<evidence type="ECO:0000313" key="5">
    <source>
        <dbReference type="EMBL" id="MBI9114872.1"/>
    </source>
</evidence>
<keyword evidence="6" id="KW-1185">Reference proteome</keyword>
<comment type="caution">
    <text evidence="5">The sequence shown here is derived from an EMBL/GenBank/DDBJ whole genome shotgun (WGS) entry which is preliminary data.</text>
</comment>
<feature type="transmembrane region" description="Helical" evidence="2">
    <location>
        <begin position="259"/>
        <end position="278"/>
    </location>
</feature>
<evidence type="ECO:0000256" key="1">
    <source>
        <dbReference type="SAM" id="MobiDB-lite"/>
    </source>
</evidence>
<dbReference type="InterPro" id="IPR002656">
    <property type="entry name" value="Acyl_transf_3_dom"/>
</dbReference>
<evidence type="ECO:0000259" key="4">
    <source>
        <dbReference type="Pfam" id="PF19040"/>
    </source>
</evidence>
<reference evidence="5" key="1">
    <citation type="submission" date="2020-12" db="EMBL/GenBank/DDBJ databases">
        <title>Sanguibacter suaedae sp. nov., isolated from Suaeda aralocaspica.</title>
        <authorList>
            <person name="Ma Q."/>
        </authorList>
    </citation>
    <scope>NUCLEOTIDE SEQUENCE</scope>
    <source>
        <strain evidence="5">YZGR15</strain>
    </source>
</reference>
<keyword evidence="2" id="KW-1133">Transmembrane helix</keyword>
<keyword evidence="5" id="KW-0808">Transferase</keyword>
<dbReference type="RefSeq" id="WP_198733438.1">
    <property type="nucleotide sequence ID" value="NZ_JAEINH010000005.1"/>
</dbReference>
<dbReference type="InterPro" id="IPR043968">
    <property type="entry name" value="SGNH"/>
</dbReference>
<accession>A0A934I828</accession>
<feature type="transmembrane region" description="Helical" evidence="2">
    <location>
        <begin position="330"/>
        <end position="351"/>
    </location>
</feature>
<dbReference type="Pfam" id="PF01757">
    <property type="entry name" value="Acyl_transf_3"/>
    <property type="match status" value="1"/>
</dbReference>
<keyword evidence="2" id="KW-0472">Membrane</keyword>
<dbReference type="GO" id="GO:0009103">
    <property type="term" value="P:lipopolysaccharide biosynthetic process"/>
    <property type="evidence" value="ECO:0007669"/>
    <property type="project" value="TreeGrafter"/>
</dbReference>
<feature type="transmembrane region" description="Helical" evidence="2">
    <location>
        <begin position="57"/>
        <end position="78"/>
    </location>
</feature>
<feature type="compositionally biased region" description="Low complexity" evidence="1">
    <location>
        <begin position="1"/>
        <end position="13"/>
    </location>
</feature>
<sequence>MSGTTAAPPGGTALAQRSTSVPPAGREHFRTDVEGLRALAVLAVVAFHASVPGFSGGFVGVDVFFVISGFLITGLLLREAQGTGRINFAQFYARRARRIIPPAALVLVVVALVSFAVEPLLGVYNTSRAVLASGVFLANWHFIGIGTDYFGASVSESPVLHYWSLAVEEQFYLVWPLLVLVLFSVARRAPLMSSRIILLGVGLTTAASFLFSLTTTSSDPTLAYMSTLTRAWEFGIGGLVAAAAHWLSREARRDSSRRIGFLLGWAGVGAVVGSVVVLDESVPFPGTAALLPTLGTAAIIAGGILVANARGSVGAVLSVRPVRYVGRASFAWYLWHWPVLVLVEGHTGQLGWQDRSVLMLAALVLAVATLHLLEIPVGRWKQLARRAAPATALGMLGVTVTTSVALATGSSAVDRLSSTEASAPVDASNFEQVFGPDTKDTSGPVSPNPLDAPTDEPEPSGCLLDKEVGPVLSCTLGTAGGTPVVLFGDSHAHQWVPAFDKLAEDNGWEVFVYAKAGCPVHAIEPRDDDSRFSNPECVRWRAASIESIVRLRPELVVVSSLHTYLPDQEEVLEAWETSLDQLREADAPIAYLRDTPKPVEDMPTCISAAFDDWTRCSFPHDGVPEPVIQESITGRQPGVTVVDLLPYFCDGSQCVAVRNGLLLYRDDSHLTATAARSLAPALAHELEAASLVPAS</sequence>
<proteinExistence type="predicted"/>
<dbReference type="SUPFAM" id="SSF52266">
    <property type="entry name" value="SGNH hydrolase"/>
    <property type="match status" value="1"/>
</dbReference>
<dbReference type="GO" id="GO:0016020">
    <property type="term" value="C:membrane"/>
    <property type="evidence" value="ECO:0007669"/>
    <property type="project" value="TreeGrafter"/>
</dbReference>
<dbReference type="EMBL" id="JAEINH010000005">
    <property type="protein sequence ID" value="MBI9114872.1"/>
    <property type="molecule type" value="Genomic_DNA"/>
</dbReference>
<feature type="region of interest" description="Disordered" evidence="1">
    <location>
        <begin position="1"/>
        <end position="26"/>
    </location>
</feature>
<dbReference type="AlphaFoldDB" id="A0A934I828"/>
<protein>
    <submittedName>
        <fullName evidence="5">Acyltransferase</fullName>
    </submittedName>
</protein>
<feature type="region of interest" description="Disordered" evidence="1">
    <location>
        <begin position="427"/>
        <end position="460"/>
    </location>
</feature>
<evidence type="ECO:0000313" key="6">
    <source>
        <dbReference type="Proteomes" id="UP000602087"/>
    </source>
</evidence>
<feature type="domain" description="SGNH" evidence="4">
    <location>
        <begin position="472"/>
        <end position="683"/>
    </location>
</feature>
<feature type="transmembrane region" description="Helical" evidence="2">
    <location>
        <begin position="357"/>
        <end position="375"/>
    </location>
</feature>
<name>A0A934I828_9MICO</name>
<feature type="domain" description="Acyltransferase 3" evidence="3">
    <location>
        <begin position="32"/>
        <end position="368"/>
    </location>
</feature>
<feature type="transmembrane region" description="Helical" evidence="2">
    <location>
        <begin position="99"/>
        <end position="117"/>
    </location>
</feature>
<feature type="transmembrane region" description="Helical" evidence="2">
    <location>
        <begin position="290"/>
        <end position="309"/>
    </location>
</feature>
<feature type="transmembrane region" description="Helical" evidence="2">
    <location>
        <begin position="196"/>
        <end position="215"/>
    </location>
</feature>
<dbReference type="PANTHER" id="PTHR23028">
    <property type="entry name" value="ACETYLTRANSFERASE"/>
    <property type="match status" value="1"/>
</dbReference>
<feature type="transmembrane region" description="Helical" evidence="2">
    <location>
        <begin position="387"/>
        <end position="407"/>
    </location>
</feature>
<dbReference type="InterPro" id="IPR050879">
    <property type="entry name" value="Acyltransferase_3"/>
</dbReference>
<gene>
    <name evidence="5" type="ORF">JAV76_07585</name>
</gene>
<keyword evidence="5" id="KW-0012">Acyltransferase</keyword>
<feature type="transmembrane region" description="Helical" evidence="2">
    <location>
        <begin position="171"/>
        <end position="189"/>
    </location>
</feature>
<keyword evidence="2" id="KW-0812">Transmembrane</keyword>
<organism evidence="5 6">
    <name type="scientific">Sanguibacter suaedae</name>
    <dbReference type="NCBI Taxonomy" id="2795737"/>
    <lineage>
        <taxon>Bacteria</taxon>
        <taxon>Bacillati</taxon>
        <taxon>Actinomycetota</taxon>
        <taxon>Actinomycetes</taxon>
        <taxon>Micrococcales</taxon>
        <taxon>Sanguibacteraceae</taxon>
        <taxon>Sanguibacter</taxon>
    </lineage>
</organism>
<dbReference type="Pfam" id="PF19040">
    <property type="entry name" value="SGNH"/>
    <property type="match status" value="1"/>
</dbReference>
<dbReference type="Proteomes" id="UP000602087">
    <property type="component" value="Unassembled WGS sequence"/>
</dbReference>